<feature type="compositionally biased region" description="Polar residues" evidence="1">
    <location>
        <begin position="610"/>
        <end position="625"/>
    </location>
</feature>
<feature type="region of interest" description="Disordered" evidence="1">
    <location>
        <begin position="755"/>
        <end position="793"/>
    </location>
</feature>
<feature type="compositionally biased region" description="Basic residues" evidence="1">
    <location>
        <begin position="534"/>
        <end position="543"/>
    </location>
</feature>
<feature type="region of interest" description="Disordered" evidence="1">
    <location>
        <begin position="513"/>
        <end position="580"/>
    </location>
</feature>
<organism evidence="2 3">
    <name type="scientific">Coniophora puteana (strain RWD-64-598)</name>
    <name type="common">Brown rot fungus</name>
    <dbReference type="NCBI Taxonomy" id="741705"/>
    <lineage>
        <taxon>Eukaryota</taxon>
        <taxon>Fungi</taxon>
        <taxon>Dikarya</taxon>
        <taxon>Basidiomycota</taxon>
        <taxon>Agaricomycotina</taxon>
        <taxon>Agaricomycetes</taxon>
        <taxon>Agaricomycetidae</taxon>
        <taxon>Boletales</taxon>
        <taxon>Coniophorineae</taxon>
        <taxon>Coniophoraceae</taxon>
        <taxon>Coniophora</taxon>
    </lineage>
</organism>
<keyword evidence="3" id="KW-1185">Reference proteome</keyword>
<sequence>MDDTSMSMDSSPSYPADDMKLVLDRVVDLFSNPYTTASTPQLEPKETSRIDVVPRHRPEMGFSESVSMAAEIFALAPDGDVKLLSDPQSVLCSLPFVPPKLRPGYHDPKGASTSSVPRCLQTYDYFYTAPSPIPQPTRNIVEVEWSYQETARMLSASLALERLHDVARAELVRVGWTDEHDPHQLRRSSLQLNPPGLDRDEDDLVPGLLGEDSLFAITSLQNADARSTISDVVPPPRRSSLLSSSFMHSAIPPPSSDTVASDVRSLYAPTPQNELHCTPQAFPPLPSPFALHRGTSSASIPRAVTFTDDSLVASSSTSASPSGSGPFSNPARRLVRSRSTSTPSRSKSPFSLLSPARSILGRRVRSPELSPMPEVLQNQDPFDSEFRCRDFSLQSLVIPSPPAVSRRPTRTPPSMNFSELHRAQTLASPESPASPESFGSGSPGSPAISPMSPASPLMPITPPVTSSFAASAASDDVPLRMSQSPEPVVELHASGRCSPYASRPASPRIRAAGTGFASLTPSPLADPPASSEKKKQHRFRTLVKRVLNGDGNGNRLTKPGPHGRFAEARSNTAPAPVPVPVPRVPSSASGLAARAASLPNAHAHSHPGSIISNGTETAPRSANLHSSGTGAASGGWGAIVRRASTRSSRSAFSTRVRQKRSWTTGAAAGSRVPVVEAEAEREHSRSSSDEVDVMDGCDARTTTSTVATSVAVQEREKEKSWVIAGASPPTSPERVGGREREQYQGRKVGLGIAMGRSGRARERPVREVSDVPADVNGAAGHAAKGSRWSGLWH</sequence>
<gene>
    <name evidence="2" type="ORF">CONPUDRAFT_136518</name>
</gene>
<feature type="compositionally biased region" description="Low complexity" evidence="1">
    <location>
        <begin position="426"/>
        <end position="458"/>
    </location>
</feature>
<accession>A0A5M3MT30</accession>
<feature type="compositionally biased region" description="Basic and acidic residues" evidence="1">
    <location>
        <begin position="678"/>
        <end position="688"/>
    </location>
</feature>
<dbReference type="EMBL" id="JH711577">
    <property type="protein sequence ID" value="EIW81681.1"/>
    <property type="molecule type" value="Genomic_DNA"/>
</dbReference>
<feature type="region of interest" description="Disordered" evidence="1">
    <location>
        <begin position="313"/>
        <end position="354"/>
    </location>
</feature>
<dbReference type="GeneID" id="19200914"/>
<name>A0A5M3MT30_CONPW</name>
<evidence type="ECO:0000313" key="3">
    <source>
        <dbReference type="Proteomes" id="UP000053558"/>
    </source>
</evidence>
<feature type="compositionally biased region" description="Basic and acidic residues" evidence="1">
    <location>
        <begin position="759"/>
        <end position="769"/>
    </location>
</feature>
<feature type="region of interest" description="Disordered" evidence="1">
    <location>
        <begin position="662"/>
        <end position="693"/>
    </location>
</feature>
<reference evidence="3" key="1">
    <citation type="journal article" date="2012" name="Science">
        <title>The Paleozoic origin of enzymatic lignin decomposition reconstructed from 31 fungal genomes.</title>
        <authorList>
            <person name="Floudas D."/>
            <person name="Binder M."/>
            <person name="Riley R."/>
            <person name="Barry K."/>
            <person name="Blanchette R.A."/>
            <person name="Henrissat B."/>
            <person name="Martinez A.T."/>
            <person name="Otillar R."/>
            <person name="Spatafora J.W."/>
            <person name="Yadav J.S."/>
            <person name="Aerts A."/>
            <person name="Benoit I."/>
            <person name="Boyd A."/>
            <person name="Carlson A."/>
            <person name="Copeland A."/>
            <person name="Coutinho P.M."/>
            <person name="de Vries R.P."/>
            <person name="Ferreira P."/>
            <person name="Findley K."/>
            <person name="Foster B."/>
            <person name="Gaskell J."/>
            <person name="Glotzer D."/>
            <person name="Gorecki P."/>
            <person name="Heitman J."/>
            <person name="Hesse C."/>
            <person name="Hori C."/>
            <person name="Igarashi K."/>
            <person name="Jurgens J.A."/>
            <person name="Kallen N."/>
            <person name="Kersten P."/>
            <person name="Kohler A."/>
            <person name="Kuees U."/>
            <person name="Kumar T.K.A."/>
            <person name="Kuo A."/>
            <person name="LaButti K."/>
            <person name="Larrondo L.F."/>
            <person name="Lindquist E."/>
            <person name="Ling A."/>
            <person name="Lombard V."/>
            <person name="Lucas S."/>
            <person name="Lundell T."/>
            <person name="Martin R."/>
            <person name="McLaughlin D.J."/>
            <person name="Morgenstern I."/>
            <person name="Morin E."/>
            <person name="Murat C."/>
            <person name="Nagy L.G."/>
            <person name="Nolan M."/>
            <person name="Ohm R.A."/>
            <person name="Patyshakuliyeva A."/>
            <person name="Rokas A."/>
            <person name="Ruiz-Duenas F.J."/>
            <person name="Sabat G."/>
            <person name="Salamov A."/>
            <person name="Samejima M."/>
            <person name="Schmutz J."/>
            <person name="Slot J.C."/>
            <person name="St John F."/>
            <person name="Stenlid J."/>
            <person name="Sun H."/>
            <person name="Sun S."/>
            <person name="Syed K."/>
            <person name="Tsang A."/>
            <person name="Wiebenga A."/>
            <person name="Young D."/>
            <person name="Pisabarro A."/>
            <person name="Eastwood D.C."/>
            <person name="Martin F."/>
            <person name="Cullen D."/>
            <person name="Grigoriev I.V."/>
            <person name="Hibbett D.S."/>
        </authorList>
    </citation>
    <scope>NUCLEOTIDE SEQUENCE [LARGE SCALE GENOMIC DNA]</scope>
    <source>
        <strain evidence="3">RWD-64-598 SS2</strain>
    </source>
</reference>
<dbReference type="KEGG" id="cput:CONPUDRAFT_136518"/>
<feature type="compositionally biased region" description="Low complexity" evidence="1">
    <location>
        <begin position="313"/>
        <end position="328"/>
    </location>
</feature>
<evidence type="ECO:0000313" key="2">
    <source>
        <dbReference type="EMBL" id="EIW81681.1"/>
    </source>
</evidence>
<dbReference type="RefSeq" id="XP_007767576.1">
    <property type="nucleotide sequence ID" value="XM_007769386.1"/>
</dbReference>
<dbReference type="AlphaFoldDB" id="A0A5M3MT30"/>
<feature type="compositionally biased region" description="Low complexity" evidence="1">
    <location>
        <begin position="337"/>
        <end position="352"/>
    </location>
</feature>
<dbReference type="Proteomes" id="UP000053558">
    <property type="component" value="Unassembled WGS sequence"/>
</dbReference>
<feature type="region of interest" description="Disordered" evidence="1">
    <location>
        <begin position="601"/>
        <end position="635"/>
    </location>
</feature>
<protein>
    <submittedName>
        <fullName evidence="2">Uncharacterized protein</fullName>
    </submittedName>
</protein>
<proteinExistence type="predicted"/>
<comment type="caution">
    <text evidence="2">The sequence shown here is derived from an EMBL/GenBank/DDBJ whole genome shotgun (WGS) entry which is preliminary data.</text>
</comment>
<evidence type="ECO:0000256" key="1">
    <source>
        <dbReference type="SAM" id="MobiDB-lite"/>
    </source>
</evidence>
<feature type="region of interest" description="Disordered" evidence="1">
    <location>
        <begin position="421"/>
        <end position="460"/>
    </location>
</feature>